<evidence type="ECO:0000313" key="2">
    <source>
        <dbReference type="Proteomes" id="UP000276215"/>
    </source>
</evidence>
<dbReference type="EMBL" id="ML120491">
    <property type="protein sequence ID" value="RPA91627.1"/>
    <property type="molecule type" value="Genomic_DNA"/>
</dbReference>
<organism evidence="1 2">
    <name type="scientific">Choiromyces venosus 120613-1</name>
    <dbReference type="NCBI Taxonomy" id="1336337"/>
    <lineage>
        <taxon>Eukaryota</taxon>
        <taxon>Fungi</taxon>
        <taxon>Dikarya</taxon>
        <taxon>Ascomycota</taxon>
        <taxon>Pezizomycotina</taxon>
        <taxon>Pezizomycetes</taxon>
        <taxon>Pezizales</taxon>
        <taxon>Tuberaceae</taxon>
        <taxon>Choiromyces</taxon>
    </lineage>
</organism>
<dbReference type="Proteomes" id="UP000276215">
    <property type="component" value="Unassembled WGS sequence"/>
</dbReference>
<reference evidence="1 2" key="1">
    <citation type="journal article" date="2018" name="Nat. Ecol. Evol.">
        <title>Pezizomycetes genomes reveal the molecular basis of ectomycorrhizal truffle lifestyle.</title>
        <authorList>
            <person name="Murat C."/>
            <person name="Payen T."/>
            <person name="Noel B."/>
            <person name="Kuo A."/>
            <person name="Morin E."/>
            <person name="Chen J."/>
            <person name="Kohler A."/>
            <person name="Krizsan K."/>
            <person name="Balestrini R."/>
            <person name="Da Silva C."/>
            <person name="Montanini B."/>
            <person name="Hainaut M."/>
            <person name="Levati E."/>
            <person name="Barry K.W."/>
            <person name="Belfiori B."/>
            <person name="Cichocki N."/>
            <person name="Clum A."/>
            <person name="Dockter R.B."/>
            <person name="Fauchery L."/>
            <person name="Guy J."/>
            <person name="Iotti M."/>
            <person name="Le Tacon F."/>
            <person name="Lindquist E.A."/>
            <person name="Lipzen A."/>
            <person name="Malagnac F."/>
            <person name="Mello A."/>
            <person name="Molinier V."/>
            <person name="Miyauchi S."/>
            <person name="Poulain J."/>
            <person name="Riccioni C."/>
            <person name="Rubini A."/>
            <person name="Sitrit Y."/>
            <person name="Splivallo R."/>
            <person name="Traeger S."/>
            <person name="Wang M."/>
            <person name="Zifcakova L."/>
            <person name="Wipf D."/>
            <person name="Zambonelli A."/>
            <person name="Paolocci F."/>
            <person name="Nowrousian M."/>
            <person name="Ottonello S."/>
            <person name="Baldrian P."/>
            <person name="Spatafora J.W."/>
            <person name="Henrissat B."/>
            <person name="Nagy L.G."/>
            <person name="Aury J.M."/>
            <person name="Wincker P."/>
            <person name="Grigoriev I.V."/>
            <person name="Bonfante P."/>
            <person name="Martin F.M."/>
        </authorList>
    </citation>
    <scope>NUCLEOTIDE SEQUENCE [LARGE SCALE GENOMIC DNA]</scope>
    <source>
        <strain evidence="1 2">120613-1</strain>
    </source>
</reference>
<name>A0A3N4J332_9PEZI</name>
<dbReference type="OrthoDB" id="5487574at2759"/>
<dbReference type="AlphaFoldDB" id="A0A3N4J332"/>
<evidence type="ECO:0000313" key="1">
    <source>
        <dbReference type="EMBL" id="RPA91627.1"/>
    </source>
</evidence>
<protein>
    <submittedName>
        <fullName evidence="1">Uncharacterized protein</fullName>
    </submittedName>
</protein>
<gene>
    <name evidence="1" type="ORF">L873DRAFT_1848154</name>
</gene>
<keyword evidence="2" id="KW-1185">Reference proteome</keyword>
<proteinExistence type="predicted"/>
<accession>A0A3N4J332</accession>
<sequence length="204" mass="23911">MPQGLTYWDMARMLKAQIPAGFYKLELNEQFIRKGKMVGREILEPYLQEEFYFQLQMMIETWGKAMGLSINGGFWLRWQFALHSLAPCPIMDITTFKENPLHSQNQQALRHQRKSNAIYFEIAGSKNNCLWNGIGISHAVEILYLALIHPEEKIYNVFRSQELKERLVEAIEDFFVQAHSLNYQQRILANKTPTRAFEFTKSTT</sequence>